<proteinExistence type="inferred from homology"/>
<sequence>MLSCPQHHHPSLHIHVRHSWRHSNPTATVSSCLSHAKNTQQYQNPENPTIAAAAAATHVSILRTHNAKSTGLLLHHLKQPGHPPETLPQLDAIPQEEKVKLQEMILITKKRIPQFPGSISQQIAPNANINSPLHTLFRDDNNSEQKEEDADEEMVIRALEIRRKVTSEIFKQAMMKGKFGITYSTNLANKLGDFLDFVMIEAAALKTLPEFEFTSFNVRARTVIDDLKVVPLVRWLKHNHLSYNKIAKLICMSRGNLESIRRLAEWLKSIHVKGDFLGAVLMKAGENILERRNEGLEEIVEYLENNGVRRDWMGYVMSRCPQLLSYSMEEVKIRVAFFLNMGMNEKDFGTMVFEYPRVLGYFTLEEMNQKVNYLKEFGLSVEDVGRLLAFRPHLMGCGIEERWKPLVKYLYYLGISRDGMKRMLIIKPMVFCVELEKTIVPKVRFFQDIGIWDDAIGNMLVKFPPVLTYSLYKKIRPVIIFLMTKAGVTERNIGKVIALGPELLGCSIVNKLEINVKYFLSLGIRHQQLGEMIADFPMLLRYNIELLRPKYKYLRQIMIRPLQDLVEFPRFLSYSLEGRIIPRHKVMVEKQINLKLRYMLACSDEEFMEKVETAVKRRQKFESAFVNGAPHNRPAADHPEEEMVVPCPETESES</sequence>
<keyword evidence="2" id="KW-0804">Transcription</keyword>
<dbReference type="PANTHER" id="PTHR13068:SF98">
    <property type="entry name" value="TRANSCRIPTION TERMINATION FACTOR MTERF2, CHLOROPLASTIC"/>
    <property type="match status" value="1"/>
</dbReference>
<keyword evidence="3" id="KW-0809">Transit peptide</keyword>
<dbReference type="EMBL" id="GGEC01032260">
    <property type="protein sequence ID" value="MBX12744.1"/>
    <property type="molecule type" value="Transcribed_RNA"/>
</dbReference>
<dbReference type="InterPro" id="IPR038538">
    <property type="entry name" value="MTERF_sf"/>
</dbReference>
<dbReference type="EMBL" id="GGEC01032262">
    <property type="protein sequence ID" value="MBX12746.1"/>
    <property type="molecule type" value="Transcribed_RNA"/>
</dbReference>
<protein>
    <recommendedName>
        <fullName evidence="6">Mitochondrial transcription termination factor family protein</fullName>
    </recommendedName>
</protein>
<keyword evidence="2" id="KW-0806">Transcription termination</keyword>
<evidence type="ECO:0000313" key="5">
    <source>
        <dbReference type="EMBL" id="MBX12745.1"/>
    </source>
</evidence>
<dbReference type="SMART" id="SM00733">
    <property type="entry name" value="Mterf"/>
    <property type="match status" value="8"/>
</dbReference>
<evidence type="ECO:0000256" key="1">
    <source>
        <dbReference type="ARBA" id="ARBA00007692"/>
    </source>
</evidence>
<organism evidence="5">
    <name type="scientific">Rhizophora mucronata</name>
    <name type="common">Asiatic mangrove</name>
    <dbReference type="NCBI Taxonomy" id="61149"/>
    <lineage>
        <taxon>Eukaryota</taxon>
        <taxon>Viridiplantae</taxon>
        <taxon>Streptophyta</taxon>
        <taxon>Embryophyta</taxon>
        <taxon>Tracheophyta</taxon>
        <taxon>Spermatophyta</taxon>
        <taxon>Magnoliopsida</taxon>
        <taxon>eudicotyledons</taxon>
        <taxon>Gunneridae</taxon>
        <taxon>Pentapetalae</taxon>
        <taxon>rosids</taxon>
        <taxon>fabids</taxon>
        <taxon>Malpighiales</taxon>
        <taxon>Rhizophoraceae</taxon>
        <taxon>Rhizophora</taxon>
    </lineage>
</organism>
<accession>A0A2P2L432</accession>
<reference evidence="5" key="1">
    <citation type="submission" date="2018-02" db="EMBL/GenBank/DDBJ databases">
        <title>Rhizophora mucronata_Transcriptome.</title>
        <authorList>
            <person name="Meera S.P."/>
            <person name="Sreeshan A."/>
            <person name="Augustine A."/>
        </authorList>
    </citation>
    <scope>NUCLEOTIDE SEQUENCE</scope>
    <source>
        <tissue evidence="5">Leaf</tissue>
    </source>
</reference>
<name>A0A2P2L432_RHIMU</name>
<dbReference type="InterPro" id="IPR003690">
    <property type="entry name" value="MTERF"/>
</dbReference>
<comment type="similarity">
    <text evidence="1">Belongs to the mTERF family.</text>
</comment>
<keyword evidence="2" id="KW-0805">Transcription regulation</keyword>
<evidence type="ECO:0008006" key="6">
    <source>
        <dbReference type="Google" id="ProtNLM"/>
    </source>
</evidence>
<dbReference type="PANTHER" id="PTHR13068">
    <property type="entry name" value="CGI-12 PROTEIN-RELATED"/>
    <property type="match status" value="1"/>
</dbReference>
<dbReference type="Pfam" id="PF02536">
    <property type="entry name" value="mTERF"/>
    <property type="match status" value="1"/>
</dbReference>
<dbReference type="Gene3D" id="1.25.70.10">
    <property type="entry name" value="Transcription termination factor 3, mitochondrial"/>
    <property type="match status" value="1"/>
</dbReference>
<evidence type="ECO:0000256" key="3">
    <source>
        <dbReference type="ARBA" id="ARBA00022946"/>
    </source>
</evidence>
<evidence type="ECO:0000256" key="4">
    <source>
        <dbReference type="SAM" id="MobiDB-lite"/>
    </source>
</evidence>
<dbReference type="GO" id="GO:0006353">
    <property type="term" value="P:DNA-templated transcription termination"/>
    <property type="evidence" value="ECO:0007669"/>
    <property type="project" value="UniProtKB-KW"/>
</dbReference>
<dbReference type="EMBL" id="GGEC01032261">
    <property type="protein sequence ID" value="MBX12745.1"/>
    <property type="molecule type" value="Transcribed_RNA"/>
</dbReference>
<feature type="region of interest" description="Disordered" evidence="4">
    <location>
        <begin position="627"/>
        <end position="654"/>
    </location>
</feature>
<dbReference type="GO" id="GO:0003676">
    <property type="term" value="F:nucleic acid binding"/>
    <property type="evidence" value="ECO:0007669"/>
    <property type="project" value="InterPro"/>
</dbReference>
<evidence type="ECO:0000256" key="2">
    <source>
        <dbReference type="ARBA" id="ARBA00022472"/>
    </source>
</evidence>
<dbReference type="AlphaFoldDB" id="A0A2P2L432"/>